<dbReference type="InterPro" id="IPR002818">
    <property type="entry name" value="DJ-1/PfpI"/>
</dbReference>
<evidence type="ECO:0000256" key="2">
    <source>
        <dbReference type="ARBA" id="ARBA00023239"/>
    </source>
</evidence>
<dbReference type="PANTHER" id="PTHR48094">
    <property type="entry name" value="PROTEIN/NUCLEIC ACID DEGLYCASE DJ-1-RELATED"/>
    <property type="match status" value="1"/>
</dbReference>
<accession>A0A385T084</accession>
<protein>
    <submittedName>
        <fullName evidence="5">Type 1 glutamine amidotransferase domain-containing protein</fullName>
    </submittedName>
</protein>
<keyword evidence="5" id="KW-0315">Glutamine amidotransferase</keyword>
<dbReference type="InterPro" id="IPR029062">
    <property type="entry name" value="Class_I_gatase-like"/>
</dbReference>
<keyword evidence="5" id="KW-0808">Transferase</keyword>
<dbReference type="GO" id="GO:0005737">
    <property type="term" value="C:cytoplasm"/>
    <property type="evidence" value="ECO:0007669"/>
    <property type="project" value="TreeGrafter"/>
</dbReference>
<dbReference type="GO" id="GO:0019172">
    <property type="term" value="F:glyoxalase III activity"/>
    <property type="evidence" value="ECO:0007669"/>
    <property type="project" value="TreeGrafter"/>
</dbReference>
<keyword evidence="1" id="KW-0346">Stress response</keyword>
<comment type="similarity">
    <text evidence="3">Belongs to the peptidase C56 family. HSP31-like subfamily.</text>
</comment>
<evidence type="ECO:0000256" key="1">
    <source>
        <dbReference type="ARBA" id="ARBA00023016"/>
    </source>
</evidence>
<gene>
    <name evidence="5" type="ORF">D4L85_29540</name>
</gene>
<dbReference type="Pfam" id="PF01965">
    <property type="entry name" value="DJ-1_PfpI"/>
    <property type="match status" value="1"/>
</dbReference>
<evidence type="ECO:0000259" key="4">
    <source>
        <dbReference type="Pfam" id="PF01965"/>
    </source>
</evidence>
<name>A0A385T084_9BACT</name>
<keyword evidence="6" id="KW-1185">Reference proteome</keyword>
<sequence>MTSKKQTTLATPCKLLMVLGLSLLTLYSTAQVKKVLIVSTNVDSVGASQSGTFLREIAYPFKYFTDQGYTVDIVTPKGGKAALYQRPNEAEDLILIQNSDAFISKTSATLSPTQVNSKEYVAVFYPGGHGQYFDVVNDERIARLAAAIYERGGVVGTAGHGAASLINVQLHNGAYLVENKSMTCFPQWAEKKFMDISQYGKLLAFDMQEVLARRGAKLTVCTAETYGNKELNQIIDSKNRLVTGAFAGSAQWVAEQMVVLIKGGKTH</sequence>
<dbReference type="GO" id="GO:0019243">
    <property type="term" value="P:methylglyoxal catabolic process to D-lactate via S-lactoyl-glutathione"/>
    <property type="evidence" value="ECO:0007669"/>
    <property type="project" value="TreeGrafter"/>
</dbReference>
<evidence type="ECO:0000313" key="6">
    <source>
        <dbReference type="Proteomes" id="UP000266183"/>
    </source>
</evidence>
<evidence type="ECO:0000256" key="3">
    <source>
        <dbReference type="ARBA" id="ARBA00038493"/>
    </source>
</evidence>
<dbReference type="EMBL" id="CP032382">
    <property type="protein sequence ID" value="AYB34468.1"/>
    <property type="molecule type" value="Genomic_DNA"/>
</dbReference>
<dbReference type="AlphaFoldDB" id="A0A385T084"/>
<dbReference type="CDD" id="cd03141">
    <property type="entry name" value="GATase1_Hsp31_like"/>
    <property type="match status" value="1"/>
</dbReference>
<dbReference type="Proteomes" id="UP000266183">
    <property type="component" value="Chromosome"/>
</dbReference>
<feature type="domain" description="DJ-1/PfpI" evidence="4">
    <location>
        <begin position="56"/>
        <end position="192"/>
    </location>
</feature>
<proteinExistence type="inferred from homology"/>
<keyword evidence="2" id="KW-0456">Lyase</keyword>
<evidence type="ECO:0000313" key="5">
    <source>
        <dbReference type="EMBL" id="AYB34468.1"/>
    </source>
</evidence>
<dbReference type="KEGG" id="chk:D4L85_29540"/>
<dbReference type="Gene3D" id="3.40.50.880">
    <property type="match status" value="1"/>
</dbReference>
<dbReference type="RefSeq" id="WP_119757727.1">
    <property type="nucleotide sequence ID" value="NZ_CP032382.1"/>
</dbReference>
<dbReference type="PANTHER" id="PTHR48094:SF11">
    <property type="entry name" value="GLUTATHIONE-INDEPENDENT GLYOXALASE HSP31-RELATED"/>
    <property type="match status" value="1"/>
</dbReference>
<dbReference type="SUPFAM" id="SSF52317">
    <property type="entry name" value="Class I glutamine amidotransferase-like"/>
    <property type="match status" value="1"/>
</dbReference>
<organism evidence="5 6">
    <name type="scientific">Chryseolinea soli</name>
    <dbReference type="NCBI Taxonomy" id="2321403"/>
    <lineage>
        <taxon>Bacteria</taxon>
        <taxon>Pseudomonadati</taxon>
        <taxon>Bacteroidota</taxon>
        <taxon>Cytophagia</taxon>
        <taxon>Cytophagales</taxon>
        <taxon>Fulvivirgaceae</taxon>
        <taxon>Chryseolinea</taxon>
    </lineage>
</organism>
<dbReference type="InterPro" id="IPR050325">
    <property type="entry name" value="Prot/Nucl_acid_deglycase"/>
</dbReference>
<reference evidence="6" key="1">
    <citation type="submission" date="2018-09" db="EMBL/GenBank/DDBJ databases">
        <title>Chryseolinea sp. KIS68-18 isolated from soil.</title>
        <authorList>
            <person name="Weon H.-Y."/>
            <person name="Kwon S.-W."/>
            <person name="Lee S.A."/>
        </authorList>
    </citation>
    <scope>NUCLEOTIDE SEQUENCE [LARGE SCALE GENOMIC DNA]</scope>
    <source>
        <strain evidence="6">KIS68-18</strain>
    </source>
</reference>
<dbReference type="OrthoDB" id="9792284at2"/>
<dbReference type="GO" id="GO:0016740">
    <property type="term" value="F:transferase activity"/>
    <property type="evidence" value="ECO:0007669"/>
    <property type="project" value="UniProtKB-KW"/>
</dbReference>